<organism evidence="2 3">
    <name type="scientific">Stackebrandtia albiflava</name>
    <dbReference type="NCBI Taxonomy" id="406432"/>
    <lineage>
        <taxon>Bacteria</taxon>
        <taxon>Bacillati</taxon>
        <taxon>Actinomycetota</taxon>
        <taxon>Actinomycetes</taxon>
        <taxon>Glycomycetales</taxon>
        <taxon>Glycomycetaceae</taxon>
        <taxon>Stackebrandtia</taxon>
    </lineage>
</organism>
<dbReference type="Gene3D" id="3.40.50.1820">
    <property type="entry name" value="alpha/beta hydrolase"/>
    <property type="match status" value="1"/>
</dbReference>
<keyword evidence="3" id="KW-1185">Reference proteome</keyword>
<accession>A0A562VAS1</accession>
<comment type="caution">
    <text evidence="2">The sequence shown here is derived from an EMBL/GenBank/DDBJ whole genome shotgun (WGS) entry which is preliminary data.</text>
</comment>
<dbReference type="Pfam" id="PF12697">
    <property type="entry name" value="Abhydrolase_6"/>
    <property type="match status" value="1"/>
</dbReference>
<protein>
    <submittedName>
        <fullName evidence="2">Putative esterase</fullName>
    </submittedName>
</protein>
<dbReference type="PANTHER" id="PTHR13136">
    <property type="entry name" value="TESTIS DEVELOPMENT PROTEIN PRTD"/>
    <property type="match status" value="1"/>
</dbReference>
<evidence type="ECO:0000259" key="1">
    <source>
        <dbReference type="Pfam" id="PF12697"/>
    </source>
</evidence>
<reference evidence="2 3" key="1">
    <citation type="journal article" date="2013" name="Stand. Genomic Sci.">
        <title>Genomic Encyclopedia of Type Strains, Phase I: The one thousand microbial genomes (KMG-I) project.</title>
        <authorList>
            <person name="Kyrpides N.C."/>
            <person name="Woyke T."/>
            <person name="Eisen J.A."/>
            <person name="Garrity G."/>
            <person name="Lilburn T.G."/>
            <person name="Beck B.J."/>
            <person name="Whitman W.B."/>
            <person name="Hugenholtz P."/>
            <person name="Klenk H.P."/>
        </authorList>
    </citation>
    <scope>NUCLEOTIDE SEQUENCE [LARGE SCALE GENOMIC DNA]</scope>
    <source>
        <strain evidence="2 3">DSM 45044</strain>
    </source>
</reference>
<name>A0A562VAS1_9ACTN</name>
<dbReference type="SUPFAM" id="SSF53474">
    <property type="entry name" value="alpha/beta-Hydrolases"/>
    <property type="match status" value="1"/>
</dbReference>
<dbReference type="InterPro" id="IPR026555">
    <property type="entry name" value="NSL3/Tex30"/>
</dbReference>
<dbReference type="InterPro" id="IPR029058">
    <property type="entry name" value="AB_hydrolase_fold"/>
</dbReference>
<dbReference type="PANTHER" id="PTHR13136:SF11">
    <property type="entry name" value="TESTIS-EXPRESSED PROTEIN 30"/>
    <property type="match status" value="1"/>
</dbReference>
<sequence>MGLERRTTNPRPPPERITDVARPVAETFAPRIEVVPSPPTDAPPALVAILLHGGTPRSHATAARWRLTYLRVRWLGGALGRLVTAGDVALWRLRYRYRGWNPPALPAVGDAHWAVRESARRHPGAPVVLIGHSMGARAALRAAGMPQVTAVCALAPWLPDGEPVAGLRGRRVLVAHGDRDRMTDPRGSRLYARRAAARGVDIRYMSVTGDGHAMLRRPGVWHRLVADFVETERAITGLRRPAPRAEPPAPLRRQVTRPGSAGYATCASVETISAMRSIASRTSVYPLYSGANPSRIRSGVR</sequence>
<gene>
    <name evidence="2" type="ORF">LX16_0635</name>
</gene>
<evidence type="ECO:0000313" key="2">
    <source>
        <dbReference type="EMBL" id="TWJ14941.1"/>
    </source>
</evidence>
<dbReference type="AlphaFoldDB" id="A0A562VAS1"/>
<proteinExistence type="predicted"/>
<evidence type="ECO:0000313" key="3">
    <source>
        <dbReference type="Proteomes" id="UP000321617"/>
    </source>
</evidence>
<dbReference type="InterPro" id="IPR000073">
    <property type="entry name" value="AB_hydrolase_1"/>
</dbReference>
<dbReference type="GO" id="GO:0003824">
    <property type="term" value="F:catalytic activity"/>
    <property type="evidence" value="ECO:0007669"/>
    <property type="project" value="UniProtKB-ARBA"/>
</dbReference>
<dbReference type="Proteomes" id="UP000321617">
    <property type="component" value="Unassembled WGS sequence"/>
</dbReference>
<dbReference type="EMBL" id="VLLL01000005">
    <property type="protein sequence ID" value="TWJ14941.1"/>
    <property type="molecule type" value="Genomic_DNA"/>
</dbReference>
<feature type="domain" description="AB hydrolase-1" evidence="1">
    <location>
        <begin position="49"/>
        <end position="236"/>
    </location>
</feature>